<evidence type="ECO:0000256" key="7">
    <source>
        <dbReference type="PROSITE-ProRule" id="PRU10141"/>
    </source>
</evidence>
<dbReference type="PROSITE" id="PS50011">
    <property type="entry name" value="PROTEIN_KINASE_DOM"/>
    <property type="match status" value="1"/>
</dbReference>
<dbReference type="InterPro" id="IPR008271">
    <property type="entry name" value="Ser/Thr_kinase_AS"/>
</dbReference>
<name>A0A5J6F7Q4_9ACTN</name>
<dbReference type="OrthoDB" id="951193at2"/>
<dbReference type="Gene3D" id="3.30.200.20">
    <property type="entry name" value="Phosphorylase Kinase, domain 1"/>
    <property type="match status" value="1"/>
</dbReference>
<keyword evidence="11" id="KW-1185">Reference proteome</keyword>
<keyword evidence="3" id="KW-0808">Transferase</keyword>
<evidence type="ECO:0000256" key="4">
    <source>
        <dbReference type="ARBA" id="ARBA00022741"/>
    </source>
</evidence>
<reference evidence="10 11" key="1">
    <citation type="submission" date="2017-09" db="EMBL/GenBank/DDBJ databases">
        <authorList>
            <person name="Lee N."/>
            <person name="Cho B.-K."/>
        </authorList>
    </citation>
    <scope>NUCLEOTIDE SEQUENCE [LARGE SCALE GENOMIC DNA]</scope>
    <source>
        <strain evidence="10 11">ATCC 12769</strain>
    </source>
</reference>
<dbReference type="InterPro" id="IPR000719">
    <property type="entry name" value="Prot_kinase_dom"/>
</dbReference>
<dbReference type="PROSITE" id="PS00108">
    <property type="entry name" value="PROTEIN_KINASE_ST"/>
    <property type="match status" value="1"/>
</dbReference>
<keyword evidence="2 10" id="KW-0723">Serine/threonine-protein kinase</keyword>
<evidence type="ECO:0000313" key="11">
    <source>
        <dbReference type="Proteomes" id="UP000326178"/>
    </source>
</evidence>
<evidence type="ECO:0000256" key="6">
    <source>
        <dbReference type="ARBA" id="ARBA00022840"/>
    </source>
</evidence>
<dbReference type="GO" id="GO:0005524">
    <property type="term" value="F:ATP binding"/>
    <property type="evidence" value="ECO:0007669"/>
    <property type="project" value="UniProtKB-UniRule"/>
</dbReference>
<dbReference type="Proteomes" id="UP000326178">
    <property type="component" value="Chromosome"/>
</dbReference>
<evidence type="ECO:0000256" key="2">
    <source>
        <dbReference type="ARBA" id="ARBA00022527"/>
    </source>
</evidence>
<accession>A0A5J6F7Q4</accession>
<dbReference type="Pfam" id="PF00069">
    <property type="entry name" value="Pkinase"/>
    <property type="match status" value="1"/>
</dbReference>
<dbReference type="SMART" id="SM00220">
    <property type="entry name" value="S_TKc"/>
    <property type="match status" value="1"/>
</dbReference>
<feature type="region of interest" description="Disordered" evidence="8">
    <location>
        <begin position="305"/>
        <end position="331"/>
    </location>
</feature>
<protein>
    <recommendedName>
        <fullName evidence="1">non-specific serine/threonine protein kinase</fullName>
        <ecNumber evidence="1">2.7.11.1</ecNumber>
    </recommendedName>
</protein>
<evidence type="ECO:0000256" key="1">
    <source>
        <dbReference type="ARBA" id="ARBA00012513"/>
    </source>
</evidence>
<dbReference type="PANTHER" id="PTHR43289:SF6">
    <property type="entry name" value="SERINE_THREONINE-PROTEIN KINASE NEKL-3"/>
    <property type="match status" value="1"/>
</dbReference>
<keyword evidence="4 7" id="KW-0547">Nucleotide-binding</keyword>
<evidence type="ECO:0000256" key="8">
    <source>
        <dbReference type="SAM" id="MobiDB-lite"/>
    </source>
</evidence>
<evidence type="ECO:0000256" key="5">
    <source>
        <dbReference type="ARBA" id="ARBA00022777"/>
    </source>
</evidence>
<dbReference type="SUPFAM" id="SSF56112">
    <property type="entry name" value="Protein kinase-like (PK-like)"/>
    <property type="match status" value="1"/>
</dbReference>
<evidence type="ECO:0000259" key="9">
    <source>
        <dbReference type="PROSITE" id="PS50011"/>
    </source>
</evidence>
<feature type="domain" description="Protein kinase" evidence="9">
    <location>
        <begin position="16"/>
        <end position="271"/>
    </location>
</feature>
<dbReference type="Gene3D" id="1.10.510.10">
    <property type="entry name" value="Transferase(Phosphotransferase) domain 1"/>
    <property type="match status" value="1"/>
</dbReference>
<dbReference type="PROSITE" id="PS00107">
    <property type="entry name" value="PROTEIN_KINASE_ATP"/>
    <property type="match status" value="1"/>
</dbReference>
<proteinExistence type="predicted"/>
<keyword evidence="6 7" id="KW-0067">ATP-binding</keyword>
<dbReference type="AlphaFoldDB" id="A0A5J6F7Q4"/>
<dbReference type="EMBL" id="CP023702">
    <property type="protein sequence ID" value="QEU72398.1"/>
    <property type="molecule type" value="Genomic_DNA"/>
</dbReference>
<dbReference type="InterPro" id="IPR017441">
    <property type="entry name" value="Protein_kinase_ATP_BS"/>
</dbReference>
<sequence length="571" mass="61496">MLTMPGEQDELVGGRYRFVRAIGKGGMGRVWLARDETLGRDVALKSVVYVDDSEASRALQRRRFIREAEVLANLRHAGIVVVHDVLKDLEPPVMVMEYVAGSSLQQLLRNEGPLSVPETVGIGLAIVDALTEVHDKEVVHRDLKPANILVAGARVVVVDFGIALVKGATQLTRTGAGPGSVSYMAPERLRGHRGEAPADLWSLGVILYELVEGRRPFTGEIEEAVMYAICHEDPEETERAGELAPVLAGLLAREPEARLTAEQARVGLAEIARQQRPRSASDSPPTPASSAVSLAALPTVTAVPGAGAAVPPQPRERTAPDVPAQVASRAEGDEPVLDARTLGGLPLVRLVPALTARWEAGERDDVHAALKRVGRDWPPAELVEVAHSLRYGKYPFLADNLMRYAGRLQRPAALAYLITLLRYASRDRDADEALVAAGKGRLRKELPDVEAALWARSGQVQGRAASHIDLDVGRMRDAADGRLQPSVRGAASRAQTGPDHDQSFVPFWFAVPTERQLVAEDLSPSVVACLAPGTWYLAVGPYEGGNATALIAQTQDGKRGLLWNTEGIQRG</sequence>
<dbReference type="InterPro" id="IPR011009">
    <property type="entry name" value="Kinase-like_dom_sf"/>
</dbReference>
<evidence type="ECO:0000256" key="3">
    <source>
        <dbReference type="ARBA" id="ARBA00022679"/>
    </source>
</evidence>
<dbReference type="EC" id="2.7.11.1" evidence="1"/>
<dbReference type="KEGG" id="snk:CP967_10695"/>
<dbReference type="PANTHER" id="PTHR43289">
    <property type="entry name" value="MITOGEN-ACTIVATED PROTEIN KINASE KINASE KINASE 20-RELATED"/>
    <property type="match status" value="1"/>
</dbReference>
<organism evidence="10 11">
    <name type="scientific">Streptomyces nitrosporeus</name>
    <dbReference type="NCBI Taxonomy" id="28894"/>
    <lineage>
        <taxon>Bacteria</taxon>
        <taxon>Bacillati</taxon>
        <taxon>Actinomycetota</taxon>
        <taxon>Actinomycetes</taxon>
        <taxon>Kitasatosporales</taxon>
        <taxon>Streptomycetaceae</taxon>
        <taxon>Streptomyces</taxon>
    </lineage>
</organism>
<gene>
    <name evidence="10" type="ORF">CP967_10695</name>
</gene>
<keyword evidence="5 10" id="KW-0418">Kinase</keyword>
<evidence type="ECO:0000313" key="10">
    <source>
        <dbReference type="EMBL" id="QEU72398.1"/>
    </source>
</evidence>
<dbReference type="CDD" id="cd14014">
    <property type="entry name" value="STKc_PknB_like"/>
    <property type="match status" value="1"/>
</dbReference>
<feature type="binding site" evidence="7">
    <location>
        <position position="45"/>
    </location>
    <ligand>
        <name>ATP</name>
        <dbReference type="ChEBI" id="CHEBI:30616"/>
    </ligand>
</feature>
<dbReference type="GO" id="GO:0004674">
    <property type="term" value="F:protein serine/threonine kinase activity"/>
    <property type="evidence" value="ECO:0007669"/>
    <property type="project" value="UniProtKB-KW"/>
</dbReference>